<dbReference type="Proteomes" id="UP001642501">
    <property type="component" value="Unassembled WGS sequence"/>
</dbReference>
<reference evidence="8 9" key="1">
    <citation type="submission" date="2024-01" db="EMBL/GenBank/DDBJ databases">
        <authorList>
            <person name="Allen C."/>
            <person name="Tagirdzhanova G."/>
        </authorList>
    </citation>
    <scope>NUCLEOTIDE SEQUENCE [LARGE SCALE GENOMIC DNA]</scope>
    <source>
        <strain evidence="8 9">CBS 573.63</strain>
    </source>
</reference>
<keyword evidence="2 6" id="KW-0812">Transmembrane</keyword>
<evidence type="ECO:0000256" key="1">
    <source>
        <dbReference type="ARBA" id="ARBA00004141"/>
    </source>
</evidence>
<feature type="transmembrane region" description="Helical" evidence="6">
    <location>
        <begin position="93"/>
        <end position="115"/>
    </location>
</feature>
<dbReference type="InterPro" id="IPR049326">
    <property type="entry name" value="Rhodopsin_dom_fungi"/>
</dbReference>
<feature type="transmembrane region" description="Helical" evidence="6">
    <location>
        <begin position="246"/>
        <end position="268"/>
    </location>
</feature>
<dbReference type="EMBL" id="CAWUOM010000013">
    <property type="protein sequence ID" value="CAK7264903.1"/>
    <property type="molecule type" value="Genomic_DNA"/>
</dbReference>
<dbReference type="InterPro" id="IPR052337">
    <property type="entry name" value="SAT4-like"/>
</dbReference>
<feature type="transmembrane region" description="Helical" evidence="6">
    <location>
        <begin position="155"/>
        <end position="181"/>
    </location>
</feature>
<keyword evidence="4 6" id="KW-0472">Membrane</keyword>
<comment type="similarity">
    <text evidence="5">Belongs to the SAT4 family.</text>
</comment>
<comment type="caution">
    <text evidence="8">The sequence shown here is derived from an EMBL/GenBank/DDBJ whole genome shotgun (WGS) entry which is preliminary data.</text>
</comment>
<evidence type="ECO:0000256" key="5">
    <source>
        <dbReference type="ARBA" id="ARBA00038359"/>
    </source>
</evidence>
<evidence type="ECO:0000313" key="9">
    <source>
        <dbReference type="Proteomes" id="UP001642501"/>
    </source>
</evidence>
<evidence type="ECO:0000256" key="3">
    <source>
        <dbReference type="ARBA" id="ARBA00022989"/>
    </source>
</evidence>
<keyword evidence="3 6" id="KW-1133">Transmembrane helix</keyword>
<evidence type="ECO:0000313" key="8">
    <source>
        <dbReference type="EMBL" id="CAK7264903.1"/>
    </source>
</evidence>
<dbReference type="Pfam" id="PF20684">
    <property type="entry name" value="Fung_rhodopsin"/>
    <property type="match status" value="1"/>
</dbReference>
<feature type="transmembrane region" description="Helical" evidence="6">
    <location>
        <begin position="202"/>
        <end position="226"/>
    </location>
</feature>
<dbReference type="PANTHER" id="PTHR33048:SF47">
    <property type="entry name" value="INTEGRAL MEMBRANE PROTEIN-RELATED"/>
    <property type="match status" value="1"/>
</dbReference>
<evidence type="ECO:0000256" key="6">
    <source>
        <dbReference type="SAM" id="Phobius"/>
    </source>
</evidence>
<evidence type="ECO:0000259" key="7">
    <source>
        <dbReference type="Pfam" id="PF20684"/>
    </source>
</evidence>
<feature type="transmembrane region" description="Helical" evidence="6">
    <location>
        <begin position="53"/>
        <end position="72"/>
    </location>
</feature>
<gene>
    <name evidence="8" type="ORF">SEPCBS57363_001318</name>
</gene>
<accession>A0ABP0D9K5</accession>
<name>A0ABP0D9K5_9PEZI</name>
<feature type="domain" description="Rhodopsin" evidence="7">
    <location>
        <begin position="1"/>
        <end position="269"/>
    </location>
</feature>
<protein>
    <recommendedName>
        <fullName evidence="7">Rhodopsin domain-containing protein</fullName>
    </recommendedName>
</protein>
<organism evidence="8 9">
    <name type="scientific">Sporothrix epigloea</name>
    <dbReference type="NCBI Taxonomy" id="1892477"/>
    <lineage>
        <taxon>Eukaryota</taxon>
        <taxon>Fungi</taxon>
        <taxon>Dikarya</taxon>
        <taxon>Ascomycota</taxon>
        <taxon>Pezizomycotina</taxon>
        <taxon>Sordariomycetes</taxon>
        <taxon>Sordariomycetidae</taxon>
        <taxon>Ophiostomatales</taxon>
        <taxon>Ophiostomataceae</taxon>
        <taxon>Sporothrix</taxon>
    </lineage>
</organism>
<dbReference type="PANTHER" id="PTHR33048">
    <property type="entry name" value="PTH11-LIKE INTEGRAL MEMBRANE PROTEIN (AFU_ORTHOLOGUE AFUA_5G11245)"/>
    <property type="match status" value="1"/>
</dbReference>
<evidence type="ECO:0000256" key="2">
    <source>
        <dbReference type="ARBA" id="ARBA00022692"/>
    </source>
</evidence>
<proteinExistence type="inferred from homology"/>
<evidence type="ECO:0000256" key="4">
    <source>
        <dbReference type="ARBA" id="ARBA00023136"/>
    </source>
</evidence>
<comment type="subcellular location">
    <subcellularLocation>
        <location evidence="1">Membrane</location>
        <topology evidence="1">Multi-pass membrane protein</topology>
    </subcellularLocation>
</comment>
<sequence>MDDYLVVLLTPVFVAFLVVGQYAAAIGFGVDIWTLPPGKIVASIKAFYVDEMLYLAVLALVKLTMLFLYLRVFAPQAPPTTGVTRRYRKHYRMFRAAVLVIAAFVALPSLVFLFLDAFQCRPIDTVWTQWTSTERPTQPGASPPHSHSCLSVRTLAYVAASFGLAQDTAILLVPWPMLVDLRLGLESSTLPPGSSVKAARSAMVTATAMFSLGVFVLTTSCIRLHFLVHFSEASINPTWDNTDSLIWSGLEVSVSVIVLSLPTVRLLSQRAWRSWRDRQDWG</sequence>
<keyword evidence="9" id="KW-1185">Reference proteome</keyword>